<dbReference type="InterPro" id="IPR023997">
    <property type="entry name" value="TonB-dep_OMP_SusC/RagA_CS"/>
</dbReference>
<dbReference type="InterPro" id="IPR037066">
    <property type="entry name" value="Plug_dom_sf"/>
</dbReference>
<comment type="subcellular location">
    <subcellularLocation>
        <location evidence="1 7">Cell outer membrane</location>
        <topology evidence="1 7">Multi-pass membrane protein</topology>
    </subcellularLocation>
</comment>
<evidence type="ECO:0000256" key="7">
    <source>
        <dbReference type="PROSITE-ProRule" id="PRU01360"/>
    </source>
</evidence>
<evidence type="ECO:0000256" key="8">
    <source>
        <dbReference type="SAM" id="Phobius"/>
    </source>
</evidence>
<dbReference type="HOGENOM" id="CLU_004317_0_1_10"/>
<feature type="transmembrane region" description="Helical" evidence="8">
    <location>
        <begin position="17"/>
        <end position="38"/>
    </location>
</feature>
<evidence type="ECO:0000256" key="2">
    <source>
        <dbReference type="ARBA" id="ARBA00022448"/>
    </source>
</evidence>
<comment type="similarity">
    <text evidence="7">Belongs to the TonB-dependent receptor family.</text>
</comment>
<keyword evidence="4 7" id="KW-0812">Transmembrane</keyword>
<keyword evidence="6 7" id="KW-0998">Cell outer membrane</keyword>
<accession>G8T9M3</accession>
<dbReference type="STRING" id="700598.Niako_3933"/>
<dbReference type="KEGG" id="nko:Niako_3933"/>
<evidence type="ECO:0000256" key="4">
    <source>
        <dbReference type="ARBA" id="ARBA00022692"/>
    </source>
</evidence>
<dbReference type="InterPro" id="IPR039426">
    <property type="entry name" value="TonB-dep_rcpt-like"/>
</dbReference>
<dbReference type="eggNOG" id="COG4206">
    <property type="taxonomic scope" value="Bacteria"/>
</dbReference>
<keyword evidence="3 7" id="KW-1134">Transmembrane beta strand</keyword>
<evidence type="ECO:0000256" key="3">
    <source>
        <dbReference type="ARBA" id="ARBA00022452"/>
    </source>
</evidence>
<evidence type="ECO:0000256" key="6">
    <source>
        <dbReference type="ARBA" id="ARBA00023237"/>
    </source>
</evidence>
<keyword evidence="8" id="KW-1133">Transmembrane helix</keyword>
<proteinExistence type="inferred from homology"/>
<keyword evidence="5 7" id="KW-0472">Membrane</keyword>
<gene>
    <name evidence="10" type="ordered locus">Niako_3933</name>
</gene>
<evidence type="ECO:0000256" key="5">
    <source>
        <dbReference type="ARBA" id="ARBA00023136"/>
    </source>
</evidence>
<protein>
    <submittedName>
        <fullName evidence="10">TonB-dependent receptor plug</fullName>
    </submittedName>
</protein>
<dbReference type="GO" id="GO:0009279">
    <property type="term" value="C:cell outer membrane"/>
    <property type="evidence" value="ECO:0007669"/>
    <property type="project" value="UniProtKB-SubCell"/>
</dbReference>
<dbReference type="PATRIC" id="fig|700598.3.peg.4012"/>
<keyword evidence="10" id="KW-0675">Receptor</keyword>
<evidence type="ECO:0000313" key="11">
    <source>
        <dbReference type="Proteomes" id="UP000005438"/>
    </source>
</evidence>
<dbReference type="InterPro" id="IPR036942">
    <property type="entry name" value="Beta-barrel_TonB_sf"/>
</dbReference>
<evidence type="ECO:0000313" key="10">
    <source>
        <dbReference type="EMBL" id="AEW00216.1"/>
    </source>
</evidence>
<dbReference type="Pfam" id="PF07715">
    <property type="entry name" value="Plug"/>
    <property type="match status" value="1"/>
</dbReference>
<evidence type="ECO:0000256" key="1">
    <source>
        <dbReference type="ARBA" id="ARBA00004571"/>
    </source>
</evidence>
<dbReference type="PROSITE" id="PS52016">
    <property type="entry name" value="TONB_DEPENDENT_REC_3"/>
    <property type="match status" value="1"/>
</dbReference>
<dbReference type="InterPro" id="IPR023996">
    <property type="entry name" value="TonB-dep_OMP_SusC/RagA"/>
</dbReference>
<dbReference type="SUPFAM" id="SSF49464">
    <property type="entry name" value="Carboxypeptidase regulatory domain-like"/>
    <property type="match status" value="1"/>
</dbReference>
<dbReference type="Gene3D" id="2.40.170.20">
    <property type="entry name" value="TonB-dependent receptor, beta-barrel domain"/>
    <property type="match status" value="1"/>
</dbReference>
<dbReference type="SUPFAM" id="SSF56935">
    <property type="entry name" value="Porins"/>
    <property type="match status" value="1"/>
</dbReference>
<name>G8T9M3_NIAKG</name>
<keyword evidence="2 7" id="KW-0813">Transport</keyword>
<feature type="domain" description="TonB-dependent receptor plug" evidence="9">
    <location>
        <begin position="237"/>
        <end position="363"/>
    </location>
</feature>
<dbReference type="AlphaFoldDB" id="G8T9M3"/>
<dbReference type="NCBIfam" id="TIGR04056">
    <property type="entry name" value="OMP_RagA_SusC"/>
    <property type="match status" value="1"/>
</dbReference>
<dbReference type="NCBIfam" id="TIGR04057">
    <property type="entry name" value="SusC_RagA_signa"/>
    <property type="match status" value="1"/>
</dbReference>
<dbReference type="InterPro" id="IPR012910">
    <property type="entry name" value="Plug_dom"/>
</dbReference>
<sequence length="1225" mass="137436">MSLPSGRCSHNIRVMKLFWPAITMVVVLFTLPLSLLAVPKQEFKVTLQAKRTELSRVFNEIRRQTGFVVFYSNDLFDDKEKINVNFIEAGLDDVMRSLLRGRALGYKITENFIIIIRAIDKRKDTRAIVTPPAISSATDTLPAYKLKGKVTGKEEDAPLGNVSVENLDDHKGVFTSGKGEFAINAQPGDSIRFSYVGKSPKVIIYKGQAFLPVELVNEEERVLSEVIVTGFQNIDKNKFAGAAARLKADEIKLQGVADVSRMLEGRAAGVSIQNVSGTFGTAPKIRVRGATSINGDNKPLWVVDGVVLEDIVNISNDQLSSGDPTTLLGSAVAGLNANDIETFDILKDASATALYGARAMNGVVVITTKRGKAGRLSVNYTGNYSTQLKPNYNDFNIMNSAQQMSVLGELERKGILSPNILDGADNGVYGKMYDLMNGTNGNFPLENTAEARKAFLTRYAMANTDWFDVLFRNNFVQEHSLSVSSGTEKSQSYFSTSFYGDNGWTIADKVNRYTLNYRNNYKFNERMSAGFATVGSVRQQRAPGALARNSNPVEGKFDRDFDINPFSYALNTSRTITPFDQNGNREYFRRNFAPFNIISELENNYLDLNLIDLRLQGDVSFKIFKDLKYEFVGAFRYVKSSREHQITEHANMAEAYRAAGTSTIRKNNKFLYRDPDDPEAQPVVVLPYGGFYNRTEDMLQNYDFRNSLTWSKILKAKHTINILAGQQVKYADRQRFANTGYGYQYDNGGTAFVDYRILKQTIENNFPYYGMSRDYDRFVALYASGNYSYDGKYNFTSTIRYDGSNRLGQSKKARWLPTWSVAGSWNVEQEAFMRDVHWADYLTLRASYGLTASMGPATNSSIVLKNINTRRPYLSEVESVIQLANLENADLTWEKLYTTNLGVDAGFFKRRLTMSLDVYRRRSFDLISLIKTSGIGGETPKAANYADMESKGMELLVGGEVIKQKNWGWRVNATFGYNSTDITNARNNPLIFDLVIAEGGNRQGYPVRSLFSLNYKGLDHQSGKPIFIDQTGKTSSDVYLQDDNISNLVYNGPVDPTITGGLSNTFHYKSFSLNVFLTYQAGNRIRLYPAFHSNYSDMTAMPREFTDRWIMPGDEQYTSVPSILDAYYLAQLGGAYPYNNYNYSTQRIAKGDFVRLKTVSLTWQVQADWIKKTGISNLLLTASAINPWLIYADDKLKGQDPEFFNAGGVAQPIQKQITLSVKVGI</sequence>
<dbReference type="EMBL" id="CP003178">
    <property type="protein sequence ID" value="AEW00216.1"/>
    <property type="molecule type" value="Genomic_DNA"/>
</dbReference>
<dbReference type="Gene3D" id="2.170.130.10">
    <property type="entry name" value="TonB-dependent receptor, plug domain"/>
    <property type="match status" value="1"/>
</dbReference>
<dbReference type="InterPro" id="IPR008969">
    <property type="entry name" value="CarboxyPept-like_regulatory"/>
</dbReference>
<dbReference type="Proteomes" id="UP000005438">
    <property type="component" value="Chromosome"/>
</dbReference>
<organism evidence="10 11">
    <name type="scientific">Niastella koreensis (strain DSM 17620 / KACC 11465 / NBRC 106392 / GR20-10)</name>
    <dbReference type="NCBI Taxonomy" id="700598"/>
    <lineage>
        <taxon>Bacteria</taxon>
        <taxon>Pseudomonadati</taxon>
        <taxon>Bacteroidota</taxon>
        <taxon>Chitinophagia</taxon>
        <taxon>Chitinophagales</taxon>
        <taxon>Chitinophagaceae</taxon>
        <taxon>Niastella</taxon>
    </lineage>
</organism>
<evidence type="ECO:0000259" key="9">
    <source>
        <dbReference type="Pfam" id="PF07715"/>
    </source>
</evidence>
<reference evidence="10 11" key="1">
    <citation type="submission" date="2011-12" db="EMBL/GenBank/DDBJ databases">
        <title>The complete genome of Niastella koreensis GR20-10.</title>
        <authorList>
            <consortium name="US DOE Joint Genome Institute (JGI-PGF)"/>
            <person name="Lucas S."/>
            <person name="Han J."/>
            <person name="Lapidus A."/>
            <person name="Bruce D."/>
            <person name="Goodwin L."/>
            <person name="Pitluck S."/>
            <person name="Peters L."/>
            <person name="Kyrpides N."/>
            <person name="Mavromatis K."/>
            <person name="Ivanova N."/>
            <person name="Mikhailova N."/>
            <person name="Davenport K."/>
            <person name="Saunders E."/>
            <person name="Detter J.C."/>
            <person name="Tapia R."/>
            <person name="Han C."/>
            <person name="Land M."/>
            <person name="Hauser L."/>
            <person name="Markowitz V."/>
            <person name="Cheng J.-F."/>
            <person name="Hugenholtz P."/>
            <person name="Woyke T."/>
            <person name="Wu D."/>
            <person name="Tindall B."/>
            <person name="Pomrenke H."/>
            <person name="Brambilla E."/>
            <person name="Klenk H.-P."/>
            <person name="Eisen J.A."/>
        </authorList>
    </citation>
    <scope>NUCLEOTIDE SEQUENCE [LARGE SCALE GENOMIC DNA]</scope>
    <source>
        <strain evidence="11">DSM 17620 / KACC 11465 / NBRC 106392 / GR20-10</strain>
    </source>
</reference>